<sequence>MKNMNFYPKTWQVVPLLSDRCQLDSDGKCIKDLVLRNSYSTDMNVTEMNLNINKFSAIDNKGQEHFISDFPGQASIPIKGMHTGLFLKSKSVLTLTPGTYTAFRFYLGKSGNSIIYSDHLEERADGIKFLDFEIADGLTIKGEESPEAILRFDFVPYNTSGLFKWFGQLFKGPTGFRGKLVNSFSH</sequence>
<dbReference type="RefSeq" id="WP_187584796.1">
    <property type="nucleotide sequence ID" value="NZ_JACLHY010000010.1"/>
</dbReference>
<proteinExistence type="predicted"/>
<dbReference type="EMBL" id="JACLHY010000010">
    <property type="protein sequence ID" value="MBC8768676.1"/>
    <property type="molecule type" value="Genomic_DNA"/>
</dbReference>
<comment type="caution">
    <text evidence="1">The sequence shown here is derived from an EMBL/GenBank/DDBJ whole genome shotgun (WGS) entry which is preliminary data.</text>
</comment>
<organism evidence="1 2">
    <name type="scientific">Arenibacter arenosicollis</name>
    <dbReference type="NCBI Taxonomy" id="2762274"/>
    <lineage>
        <taxon>Bacteria</taxon>
        <taxon>Pseudomonadati</taxon>
        <taxon>Bacteroidota</taxon>
        <taxon>Flavobacteriia</taxon>
        <taxon>Flavobacteriales</taxon>
        <taxon>Flavobacteriaceae</taxon>
        <taxon>Arenibacter</taxon>
    </lineage>
</organism>
<reference evidence="1 2" key="1">
    <citation type="submission" date="2020-08" db="EMBL/GenBank/DDBJ databases">
        <title>Arenibacter gaetbuli sp. nov., isolated from a sand dune.</title>
        <authorList>
            <person name="Park S."/>
            <person name="Yoon J.-H."/>
        </authorList>
    </citation>
    <scope>NUCLEOTIDE SEQUENCE [LARGE SCALE GENOMIC DNA]</scope>
    <source>
        <strain evidence="1 2">BSSL-BM3</strain>
    </source>
</reference>
<gene>
    <name evidence="1" type="ORF">H4O18_11790</name>
</gene>
<keyword evidence="2" id="KW-1185">Reference proteome</keyword>
<accession>A0ABR7QNB9</accession>
<dbReference type="Proteomes" id="UP000618952">
    <property type="component" value="Unassembled WGS sequence"/>
</dbReference>
<evidence type="ECO:0000313" key="1">
    <source>
        <dbReference type="EMBL" id="MBC8768676.1"/>
    </source>
</evidence>
<name>A0ABR7QNB9_9FLAO</name>
<protein>
    <submittedName>
        <fullName evidence="1">Uncharacterized protein</fullName>
    </submittedName>
</protein>
<evidence type="ECO:0000313" key="2">
    <source>
        <dbReference type="Proteomes" id="UP000618952"/>
    </source>
</evidence>